<dbReference type="AlphaFoldDB" id="A0A6V8PJY1"/>
<dbReference type="GO" id="GO:0016740">
    <property type="term" value="F:transferase activity"/>
    <property type="evidence" value="ECO:0007669"/>
    <property type="project" value="UniProtKB-KW"/>
</dbReference>
<organism evidence="4 5">
    <name type="scientific">Candidatus Hakubella thermalkaliphila</name>
    <dbReference type="NCBI Taxonomy" id="2754717"/>
    <lineage>
        <taxon>Bacteria</taxon>
        <taxon>Bacillati</taxon>
        <taxon>Actinomycetota</taxon>
        <taxon>Actinomycetota incertae sedis</taxon>
        <taxon>Candidatus Hakubellales</taxon>
        <taxon>Candidatus Hakubellaceae</taxon>
        <taxon>Candidatus Hakubella</taxon>
    </lineage>
</organism>
<proteinExistence type="inferred from homology"/>
<name>A0A6V8PJY1_9ACTN</name>
<dbReference type="EMBL" id="BLSA01000103">
    <property type="protein sequence ID" value="GFP32578.1"/>
    <property type="molecule type" value="Genomic_DNA"/>
</dbReference>
<dbReference type="InterPro" id="IPR011330">
    <property type="entry name" value="Glyco_hydro/deAcase_b/a-brl"/>
</dbReference>
<reference evidence="4 5" key="1">
    <citation type="journal article" date="2020" name="Front. Microbiol.">
        <title>Single-cell genomics of novel Actinobacteria with the Wood-Ljungdahl pathway discovered in a serpentinizing system.</title>
        <authorList>
            <person name="Merino N."/>
            <person name="Kawai M."/>
            <person name="Boyd E.S."/>
            <person name="Colman D.R."/>
            <person name="McGlynn S.E."/>
            <person name="Nealson K.H."/>
            <person name="Kurokawa K."/>
            <person name="Hongoh Y."/>
        </authorList>
    </citation>
    <scope>NUCLEOTIDE SEQUENCE [LARGE SCALE GENOMIC DNA]</scope>
    <source>
        <strain evidence="4 5">S42</strain>
    </source>
</reference>
<keyword evidence="2" id="KW-0119">Carbohydrate metabolism</keyword>
<evidence type="ECO:0000256" key="2">
    <source>
        <dbReference type="ARBA" id="ARBA00023277"/>
    </source>
</evidence>
<keyword evidence="4" id="KW-0808">Transferase</keyword>
<dbReference type="PANTHER" id="PTHR36306">
    <property type="entry name" value="ALPHA-AMYLASE-RELATED-RELATED"/>
    <property type="match status" value="1"/>
</dbReference>
<comment type="caution">
    <text evidence="4">The sequence shown here is derived from an EMBL/GenBank/DDBJ whole genome shotgun (WGS) entry which is preliminary data.</text>
</comment>
<evidence type="ECO:0000313" key="4">
    <source>
        <dbReference type="EMBL" id="GFP32578.1"/>
    </source>
</evidence>
<evidence type="ECO:0000256" key="1">
    <source>
        <dbReference type="ARBA" id="ARBA00006821"/>
    </source>
</evidence>
<protein>
    <submittedName>
        <fullName evidence="4">4-alpha-glucanotransferase</fullName>
    </submittedName>
</protein>
<gene>
    <name evidence="4" type="ORF">HKBW3S42_00882</name>
</gene>
<accession>A0A6V8PJY1</accession>
<dbReference type="GO" id="GO:0005975">
    <property type="term" value="P:carbohydrate metabolic process"/>
    <property type="evidence" value="ECO:0007669"/>
    <property type="project" value="InterPro"/>
</dbReference>
<feature type="domain" description="Glycoside hydrolase family 57 N-terminal" evidence="3">
    <location>
        <begin position="38"/>
        <end position="301"/>
    </location>
</feature>
<dbReference type="InterPro" id="IPR004300">
    <property type="entry name" value="Glyco_hydro_57_N"/>
</dbReference>
<sequence>MKLKLVCLWHLYQPSVGLEMGWAQENAWECYRIIPKIYAAHPRMKAAINIQGVLIEQLLAYDPSVIEPYKALIHNGQFEIVCSAYYHPLLPLLPPEDMAEQIDMDMAAIEDTFGVKPVGFRPPELAWSSILIPILAERGIQWSIIDSSTLKLARKKMPALTDLEESSTELLPYSLEDPSVDLADRDEAFYQTYVSRVAEHRVNLLIRDHQLSRLFEEPSGCLTGVVKPKRLVAALKNLHHRLRGGIVVISADGEYIGGQGDSSRVVHFEEILSEMEDLDFVESVTPAELFDRVPARKEIFVPAGTQMGNFDRWTASAEDKIFIQQLNHLRRELEHVGLYARITGKADESAIRDLMGRVRRLILMLQSNSWLTWHYEPAQLRIRGYEYMLETRSLLNSLKELVYEREATLS</sequence>
<dbReference type="Gene3D" id="3.20.110.20">
    <property type="match status" value="1"/>
</dbReference>
<dbReference type="PANTHER" id="PTHR36306:SF1">
    <property type="entry name" value="ALPHA-AMYLASE-RELATED"/>
    <property type="match status" value="1"/>
</dbReference>
<evidence type="ECO:0000259" key="3">
    <source>
        <dbReference type="Pfam" id="PF03065"/>
    </source>
</evidence>
<comment type="similarity">
    <text evidence="1">Belongs to the glycosyl hydrolase 57 family.</text>
</comment>
<dbReference type="Proteomes" id="UP000568877">
    <property type="component" value="Unassembled WGS sequence"/>
</dbReference>
<dbReference type="InterPro" id="IPR052046">
    <property type="entry name" value="GH57_Enzymes"/>
</dbReference>
<dbReference type="Pfam" id="PF03065">
    <property type="entry name" value="Glyco_hydro_57"/>
    <property type="match status" value="1"/>
</dbReference>
<evidence type="ECO:0000313" key="5">
    <source>
        <dbReference type="Proteomes" id="UP000568877"/>
    </source>
</evidence>
<dbReference type="SUPFAM" id="SSF88713">
    <property type="entry name" value="Glycoside hydrolase/deacetylase"/>
    <property type="match status" value="1"/>
</dbReference>